<accession>A0AAV5RPX5</accession>
<comment type="cofactor">
    <cofactor evidence="6">
        <name>Zn(2+)</name>
        <dbReference type="ChEBI" id="CHEBI:29105"/>
    </cofactor>
    <text evidence="6">Binds 1 zinc ion per subunit.</text>
</comment>
<dbReference type="GO" id="GO:0034982">
    <property type="term" value="P:mitochondrial protein processing"/>
    <property type="evidence" value="ECO:0007669"/>
    <property type="project" value="TreeGrafter"/>
</dbReference>
<dbReference type="GO" id="GO:0006515">
    <property type="term" value="P:protein quality control for misfolded or incompletely synthesized proteins"/>
    <property type="evidence" value="ECO:0007669"/>
    <property type="project" value="TreeGrafter"/>
</dbReference>
<keyword evidence="5 6" id="KW-0482">Metalloprotease</keyword>
<dbReference type="Pfam" id="PF01435">
    <property type="entry name" value="Peptidase_M48"/>
    <property type="match status" value="1"/>
</dbReference>
<dbReference type="GO" id="GO:0005743">
    <property type="term" value="C:mitochondrial inner membrane"/>
    <property type="evidence" value="ECO:0007669"/>
    <property type="project" value="TreeGrafter"/>
</dbReference>
<comment type="similarity">
    <text evidence="6">Belongs to the peptidase M48 family.</text>
</comment>
<dbReference type="PANTHER" id="PTHR22726">
    <property type="entry name" value="METALLOENDOPEPTIDASE OMA1"/>
    <property type="match status" value="1"/>
</dbReference>
<evidence type="ECO:0000256" key="1">
    <source>
        <dbReference type="ARBA" id="ARBA00022670"/>
    </source>
</evidence>
<sequence>MIYNSFKGARSRHHTFLGFIQAHKRQIAYTGAGLSLFYVANLEKVPQSGRYRFMIVPRSIEMKVGNMAYRQTMSQFGMYLLPPSSRDVRRVSKVMRKIIGVSELNRDDINWEVNVINGDFPPNAFVLPGGKVFVFRSMLNICRTDDELAAVLSHETAHQVCRHTAESLSKAPLRWTLAILMQVFIGAGGIDNLLLSILFELPASRQMEREADEVGVKMLAKACYNPRGAVNLWKKMLRMEAQQGQSIPEFLSTHPASQSRIEDMQKILPIAEQIKEDTCPQANQFLDFFGASRPVEFELD</sequence>
<proteinExistence type="inferred from homology"/>
<comment type="caution">
    <text evidence="8">The sequence shown here is derived from an EMBL/GenBank/DDBJ whole genome shotgun (WGS) entry which is preliminary data.</text>
</comment>
<dbReference type="AlphaFoldDB" id="A0AAV5RPX5"/>
<keyword evidence="3 6" id="KW-0378">Hydrolase</keyword>
<dbReference type="Gene3D" id="3.30.2010.10">
    <property type="entry name" value="Metalloproteases ('zincins'), catalytic domain"/>
    <property type="match status" value="1"/>
</dbReference>
<evidence type="ECO:0000313" key="9">
    <source>
        <dbReference type="Proteomes" id="UP001362899"/>
    </source>
</evidence>
<dbReference type="InterPro" id="IPR001915">
    <property type="entry name" value="Peptidase_M48"/>
</dbReference>
<dbReference type="Proteomes" id="UP001362899">
    <property type="component" value="Unassembled WGS sequence"/>
</dbReference>
<keyword evidence="9" id="KW-1185">Reference proteome</keyword>
<dbReference type="PANTHER" id="PTHR22726:SF1">
    <property type="entry name" value="METALLOENDOPEPTIDASE OMA1, MITOCHONDRIAL"/>
    <property type="match status" value="1"/>
</dbReference>
<keyword evidence="4 6" id="KW-0862">Zinc</keyword>
<gene>
    <name evidence="8" type="ORF">DASB73_041440</name>
</gene>
<reference evidence="8 9" key="1">
    <citation type="journal article" date="2023" name="Elife">
        <title>Identification of key yeast species and microbe-microbe interactions impacting larval growth of Drosophila in the wild.</title>
        <authorList>
            <person name="Mure A."/>
            <person name="Sugiura Y."/>
            <person name="Maeda R."/>
            <person name="Honda K."/>
            <person name="Sakurai N."/>
            <person name="Takahashi Y."/>
            <person name="Watada M."/>
            <person name="Katoh T."/>
            <person name="Gotoh A."/>
            <person name="Gotoh Y."/>
            <person name="Taniguchi I."/>
            <person name="Nakamura K."/>
            <person name="Hayashi T."/>
            <person name="Katayama T."/>
            <person name="Uemura T."/>
            <person name="Hattori Y."/>
        </authorList>
    </citation>
    <scope>NUCLEOTIDE SEQUENCE [LARGE SCALE GENOMIC DNA]</scope>
    <source>
        <strain evidence="8 9">SB-73</strain>
    </source>
</reference>
<keyword evidence="2" id="KW-0479">Metal-binding</keyword>
<dbReference type="InterPro" id="IPR051156">
    <property type="entry name" value="Mito/Outer_Membr_Metalloprot"/>
</dbReference>
<organism evidence="8 9">
    <name type="scientific">Starmerella bacillaris</name>
    <name type="common">Yeast</name>
    <name type="synonym">Candida zemplinina</name>
    <dbReference type="NCBI Taxonomy" id="1247836"/>
    <lineage>
        <taxon>Eukaryota</taxon>
        <taxon>Fungi</taxon>
        <taxon>Dikarya</taxon>
        <taxon>Ascomycota</taxon>
        <taxon>Saccharomycotina</taxon>
        <taxon>Dipodascomycetes</taxon>
        <taxon>Dipodascales</taxon>
        <taxon>Trichomonascaceae</taxon>
        <taxon>Starmerella</taxon>
    </lineage>
</organism>
<name>A0AAV5RPX5_STABA</name>
<protein>
    <submittedName>
        <fullName evidence="8">Metalloendopeptidase</fullName>
    </submittedName>
</protein>
<feature type="domain" description="Peptidase M48" evidence="7">
    <location>
        <begin position="89"/>
        <end position="266"/>
    </location>
</feature>
<evidence type="ECO:0000256" key="5">
    <source>
        <dbReference type="ARBA" id="ARBA00023049"/>
    </source>
</evidence>
<evidence type="ECO:0000256" key="6">
    <source>
        <dbReference type="RuleBase" id="RU003983"/>
    </source>
</evidence>
<evidence type="ECO:0000313" key="8">
    <source>
        <dbReference type="EMBL" id="GMM53181.1"/>
    </source>
</evidence>
<dbReference type="GO" id="GO:0004222">
    <property type="term" value="F:metalloendopeptidase activity"/>
    <property type="evidence" value="ECO:0007669"/>
    <property type="project" value="InterPro"/>
</dbReference>
<keyword evidence="1 6" id="KW-0645">Protease</keyword>
<evidence type="ECO:0000256" key="3">
    <source>
        <dbReference type="ARBA" id="ARBA00022801"/>
    </source>
</evidence>
<evidence type="ECO:0000256" key="2">
    <source>
        <dbReference type="ARBA" id="ARBA00022723"/>
    </source>
</evidence>
<dbReference type="EMBL" id="BTGC01000008">
    <property type="protein sequence ID" value="GMM53181.1"/>
    <property type="molecule type" value="Genomic_DNA"/>
</dbReference>
<evidence type="ECO:0000256" key="4">
    <source>
        <dbReference type="ARBA" id="ARBA00022833"/>
    </source>
</evidence>
<dbReference type="CDD" id="cd07331">
    <property type="entry name" value="M48C_Oma1_like"/>
    <property type="match status" value="1"/>
</dbReference>
<dbReference type="GO" id="GO:0046872">
    <property type="term" value="F:metal ion binding"/>
    <property type="evidence" value="ECO:0007669"/>
    <property type="project" value="UniProtKB-KW"/>
</dbReference>
<evidence type="ECO:0000259" key="7">
    <source>
        <dbReference type="Pfam" id="PF01435"/>
    </source>
</evidence>